<dbReference type="PANTHER" id="PTHR48081">
    <property type="entry name" value="AB HYDROLASE SUPERFAMILY PROTEIN C4A8.06C"/>
    <property type="match status" value="1"/>
</dbReference>
<dbReference type="InterPro" id="IPR029058">
    <property type="entry name" value="AB_hydrolase_fold"/>
</dbReference>
<evidence type="ECO:0000256" key="1">
    <source>
        <dbReference type="ARBA" id="ARBA00022801"/>
    </source>
</evidence>
<name>A0ABU2LL37_9ACTN</name>
<feature type="domain" description="Alpha/beta hydrolase fold-3" evidence="3">
    <location>
        <begin position="49"/>
        <end position="162"/>
    </location>
</feature>
<dbReference type="SUPFAM" id="SSF53474">
    <property type="entry name" value="alpha/beta-Hydrolases"/>
    <property type="match status" value="1"/>
</dbReference>
<reference evidence="5" key="1">
    <citation type="submission" date="2023-07" db="EMBL/GenBank/DDBJ databases">
        <title>30 novel species of actinomycetes from the DSMZ collection.</title>
        <authorList>
            <person name="Nouioui I."/>
        </authorList>
    </citation>
    <scope>NUCLEOTIDE SEQUENCE [LARGE SCALE GENOMIC DNA]</scope>
    <source>
        <strain evidence="5">DSM 44918</strain>
    </source>
</reference>
<feature type="compositionally biased region" description="Basic and acidic residues" evidence="2">
    <location>
        <begin position="1"/>
        <end position="10"/>
    </location>
</feature>
<dbReference type="InterPro" id="IPR013094">
    <property type="entry name" value="AB_hydrolase_3"/>
</dbReference>
<evidence type="ECO:0000259" key="3">
    <source>
        <dbReference type="Pfam" id="PF07859"/>
    </source>
</evidence>
<dbReference type="PANTHER" id="PTHR48081:SF33">
    <property type="entry name" value="KYNURENINE FORMAMIDASE"/>
    <property type="match status" value="1"/>
</dbReference>
<dbReference type="RefSeq" id="WP_311596884.1">
    <property type="nucleotide sequence ID" value="NZ_JAVREM010000005.1"/>
</dbReference>
<gene>
    <name evidence="4" type="ORF">RNC47_08130</name>
</gene>
<dbReference type="GO" id="GO:0016787">
    <property type="term" value="F:hydrolase activity"/>
    <property type="evidence" value="ECO:0007669"/>
    <property type="project" value="UniProtKB-KW"/>
</dbReference>
<dbReference type="Pfam" id="PF07859">
    <property type="entry name" value="Abhydrolase_3"/>
    <property type="match status" value="1"/>
</dbReference>
<feature type="region of interest" description="Disordered" evidence="2">
    <location>
        <begin position="252"/>
        <end position="272"/>
    </location>
</feature>
<comment type="caution">
    <text evidence="4">The sequence shown here is derived from an EMBL/GenBank/DDBJ whole genome shotgun (WGS) entry which is preliminary data.</text>
</comment>
<accession>A0ABU2LL37</accession>
<evidence type="ECO:0000313" key="5">
    <source>
        <dbReference type="Proteomes" id="UP001183420"/>
    </source>
</evidence>
<dbReference type="EMBL" id="JAVREM010000005">
    <property type="protein sequence ID" value="MDT0318300.1"/>
    <property type="molecule type" value="Genomic_DNA"/>
</dbReference>
<keyword evidence="1 4" id="KW-0378">Hydrolase</keyword>
<keyword evidence="5" id="KW-1185">Reference proteome</keyword>
<proteinExistence type="predicted"/>
<dbReference type="Gene3D" id="3.40.50.1820">
    <property type="entry name" value="alpha/beta hydrolase"/>
    <property type="match status" value="1"/>
</dbReference>
<evidence type="ECO:0000313" key="4">
    <source>
        <dbReference type="EMBL" id="MDT0318300.1"/>
    </source>
</evidence>
<feature type="region of interest" description="Disordered" evidence="2">
    <location>
        <begin position="1"/>
        <end position="20"/>
    </location>
</feature>
<dbReference type="InterPro" id="IPR050300">
    <property type="entry name" value="GDXG_lipolytic_enzyme"/>
</dbReference>
<sequence length="272" mass="27507">MTEATEDRSVLTRPAPAPDEVLRYGPDTAHHVADVWRPAPGAAPGRPPVVFLHGGFWRPDYDRGHTRPLAAALRDAGWPVVSAEYRRVPGRPDLTTADVRAVLTALAALPGDAPGGTRGGYVLAGHSAGGHLALWAAATPGVPPPLGTLALAPVADLRLAHELALDEDAVHAFLGAGPGGRPDLDPVRAPGPGSPVTILHGAADRIVPPAVAASYAAAHPGTRLVRLPGAGHFAVIDPLSAAWPAVPAALAELAGPSGPDGPDGRSGATAPD</sequence>
<organism evidence="4 5">
    <name type="scientific">Streptomyces millisiae</name>
    <dbReference type="NCBI Taxonomy" id="3075542"/>
    <lineage>
        <taxon>Bacteria</taxon>
        <taxon>Bacillati</taxon>
        <taxon>Actinomycetota</taxon>
        <taxon>Actinomycetes</taxon>
        <taxon>Kitasatosporales</taxon>
        <taxon>Streptomycetaceae</taxon>
        <taxon>Streptomyces</taxon>
    </lineage>
</organism>
<protein>
    <submittedName>
        <fullName evidence="4">Alpha/beta hydrolase</fullName>
    </submittedName>
</protein>
<evidence type="ECO:0000256" key="2">
    <source>
        <dbReference type="SAM" id="MobiDB-lite"/>
    </source>
</evidence>
<dbReference type="Proteomes" id="UP001183420">
    <property type="component" value="Unassembled WGS sequence"/>
</dbReference>